<evidence type="ECO:0000313" key="3">
    <source>
        <dbReference type="Proteomes" id="UP000664332"/>
    </source>
</evidence>
<proteinExistence type="predicted"/>
<dbReference type="AlphaFoldDB" id="A0A939IXD7"/>
<feature type="domain" description="YchJ-like middle NTF2-like" evidence="1">
    <location>
        <begin position="35"/>
        <end position="127"/>
    </location>
</feature>
<dbReference type="Gene3D" id="3.10.450.50">
    <property type="match status" value="1"/>
</dbReference>
<evidence type="ECO:0000313" key="2">
    <source>
        <dbReference type="EMBL" id="MBN9643567.1"/>
    </source>
</evidence>
<accession>A0A939IXD7</accession>
<dbReference type="Pfam" id="PF02810">
    <property type="entry name" value="SEC-C"/>
    <property type="match status" value="1"/>
</dbReference>
<gene>
    <name evidence="2" type="ORF">JZY06_02835</name>
</gene>
<keyword evidence="3" id="KW-1185">Reference proteome</keyword>
<dbReference type="Proteomes" id="UP000664332">
    <property type="component" value="Unassembled WGS sequence"/>
</dbReference>
<dbReference type="InterPro" id="IPR048469">
    <property type="entry name" value="YchJ-like_M"/>
</dbReference>
<name>A0A939IXD7_9CORY</name>
<sequence>MSFSRPTPADACPCCSGLDYADCCQPILDGAPAASPEALMRSRYTAFCTGRREYLLKSWHPSTRPGSLELDPDRQFTRLIIHDSSFPVDPATPATVWFTAVYRTPAGKGRQCEKSVFLFVDGNWTYLGEAPPAL</sequence>
<dbReference type="EMBL" id="JAFLEQ010000003">
    <property type="protein sequence ID" value="MBN9643567.1"/>
    <property type="molecule type" value="Genomic_DNA"/>
</dbReference>
<evidence type="ECO:0000259" key="1">
    <source>
        <dbReference type="Pfam" id="PF17775"/>
    </source>
</evidence>
<dbReference type="Pfam" id="PF17775">
    <property type="entry name" value="YchJ_M-like"/>
    <property type="match status" value="1"/>
</dbReference>
<dbReference type="SUPFAM" id="SSF54427">
    <property type="entry name" value="NTF2-like"/>
    <property type="match status" value="1"/>
</dbReference>
<dbReference type="InterPro" id="IPR004027">
    <property type="entry name" value="SEC_C_motif"/>
</dbReference>
<comment type="caution">
    <text evidence="2">The sequence shown here is derived from an EMBL/GenBank/DDBJ whole genome shotgun (WGS) entry which is preliminary data.</text>
</comment>
<protein>
    <submittedName>
        <fullName evidence="2">SEC-C domain-containing protein</fullName>
    </submittedName>
</protein>
<dbReference type="InterPro" id="IPR032710">
    <property type="entry name" value="NTF2-like_dom_sf"/>
</dbReference>
<dbReference type="RefSeq" id="WP_207118257.1">
    <property type="nucleotide sequence ID" value="NZ_JAFLEQ010000003.1"/>
</dbReference>
<reference evidence="2" key="1">
    <citation type="submission" date="2021-03" db="EMBL/GenBank/DDBJ databases">
        <authorList>
            <person name="Sun Q."/>
        </authorList>
    </citation>
    <scope>NUCLEOTIDE SEQUENCE</scope>
    <source>
        <strain evidence="2">CCM 8862</strain>
    </source>
</reference>
<organism evidence="2 3">
    <name type="scientific">Corynebacterium mendelii</name>
    <dbReference type="NCBI Taxonomy" id="2765362"/>
    <lineage>
        <taxon>Bacteria</taxon>
        <taxon>Bacillati</taxon>
        <taxon>Actinomycetota</taxon>
        <taxon>Actinomycetes</taxon>
        <taxon>Mycobacteriales</taxon>
        <taxon>Corynebacteriaceae</taxon>
        <taxon>Corynebacterium</taxon>
    </lineage>
</organism>